<reference evidence="3" key="1">
    <citation type="submission" date="2017-02" db="UniProtKB">
        <authorList>
            <consortium name="WormBaseParasite"/>
        </authorList>
    </citation>
    <scope>IDENTIFICATION</scope>
</reference>
<evidence type="ECO:0000256" key="1">
    <source>
        <dbReference type="SAM" id="Phobius"/>
    </source>
</evidence>
<proteinExistence type="predicted"/>
<dbReference type="Proteomes" id="UP000050640">
    <property type="component" value="Unplaced"/>
</dbReference>
<keyword evidence="2" id="KW-1185">Reference proteome</keyword>
<feature type="transmembrane region" description="Helical" evidence="1">
    <location>
        <begin position="282"/>
        <end position="302"/>
    </location>
</feature>
<protein>
    <submittedName>
        <fullName evidence="3">DUF4793 domain-containing protein</fullName>
    </submittedName>
</protein>
<keyword evidence="1" id="KW-0472">Membrane</keyword>
<evidence type="ECO:0000313" key="2">
    <source>
        <dbReference type="Proteomes" id="UP000050640"/>
    </source>
</evidence>
<sequence length="303" mass="34918">MLHLPIVIEARNCNMRNRSTLNYLNSVGNSSTIVGVTSACTIFIVPHWLIPNSNFLEELKRIDSDRRKICYGVNIHILRSQQGIVLFLRQMRFAVVVKCIWRFSGKLFYCNPIDSQLLFVYQHRKACTNLIQFEMGFSFFCAKSDNVFEKITYFNNVRHEKLIRTQSASLFLKENSNIVLIINDTSNRAGFYEINIFDDAYVEQLANSEIKGEVIVGLLESRKYVVNFLEKTLGNASSPSQDLSNYITMHQTTANELEWYCIARFDERYEVVDNEVRSNYDITAVILMIPILSVLLAAATFII</sequence>
<evidence type="ECO:0000313" key="3">
    <source>
        <dbReference type="WBParaSite" id="EEL_0000607001-mRNA-1"/>
    </source>
</evidence>
<accession>A0A0R3RVE1</accession>
<name>A0A0R3RVE1_9BILA</name>
<keyword evidence="1" id="KW-1133">Transmembrane helix</keyword>
<dbReference type="AlphaFoldDB" id="A0A0R3RVE1"/>
<organism evidence="2 3">
    <name type="scientific">Elaeophora elaphi</name>
    <dbReference type="NCBI Taxonomy" id="1147741"/>
    <lineage>
        <taxon>Eukaryota</taxon>
        <taxon>Metazoa</taxon>
        <taxon>Ecdysozoa</taxon>
        <taxon>Nematoda</taxon>
        <taxon>Chromadorea</taxon>
        <taxon>Rhabditida</taxon>
        <taxon>Spirurina</taxon>
        <taxon>Spiruromorpha</taxon>
        <taxon>Filarioidea</taxon>
        <taxon>Onchocercidae</taxon>
        <taxon>Elaeophora</taxon>
    </lineage>
</organism>
<dbReference type="WBParaSite" id="EEL_0000607001-mRNA-1">
    <property type="protein sequence ID" value="EEL_0000607001-mRNA-1"/>
    <property type="gene ID" value="EEL_0000607001"/>
</dbReference>
<keyword evidence="1" id="KW-0812">Transmembrane</keyword>